<accession>A0A0B1S5V4</accession>
<keyword evidence="3 7" id="KW-0812">Transmembrane</keyword>
<feature type="transmembrane region" description="Helical" evidence="7">
    <location>
        <begin position="6"/>
        <end position="37"/>
    </location>
</feature>
<evidence type="ECO:0000256" key="7">
    <source>
        <dbReference type="SAM" id="Phobius"/>
    </source>
</evidence>
<keyword evidence="10" id="KW-1185">Reference proteome</keyword>
<feature type="transmembrane region" description="Helical" evidence="7">
    <location>
        <begin position="57"/>
        <end position="80"/>
    </location>
</feature>
<dbReference type="GO" id="GO:0018996">
    <property type="term" value="P:molting cycle, collagen and cuticulin-based cuticle"/>
    <property type="evidence" value="ECO:0007669"/>
    <property type="project" value="TreeGrafter"/>
</dbReference>
<protein>
    <recommendedName>
        <fullName evidence="8">SSD domain-containing protein</fullName>
    </recommendedName>
</protein>
<evidence type="ECO:0000256" key="3">
    <source>
        <dbReference type="ARBA" id="ARBA00022692"/>
    </source>
</evidence>
<keyword evidence="6" id="KW-0325">Glycoprotein</keyword>
<feature type="non-terminal residue" evidence="9">
    <location>
        <position position="1"/>
    </location>
</feature>
<evidence type="ECO:0000256" key="5">
    <source>
        <dbReference type="ARBA" id="ARBA00023136"/>
    </source>
</evidence>
<dbReference type="InterPro" id="IPR003392">
    <property type="entry name" value="PTHD_SSD"/>
</dbReference>
<dbReference type="GO" id="GO:0005886">
    <property type="term" value="C:plasma membrane"/>
    <property type="evidence" value="ECO:0007669"/>
    <property type="project" value="TreeGrafter"/>
</dbReference>
<sequence length="244" mass="27270">WTSGGILFWLGFPFSNILTVVPFLVIVIGIDDAFLVLAGWRQSTKGAPLAQRIAESVAISGASVTVTSVTDVLCFAIGLFANMPVVRLFCLFTSLALFIDYVYQMTFFTAVMSFIVRRQIRLDRKAIENKVAPEVIIPSIEKLKEKLSEKPVFAVMMPVFTPPVKTAPVKGRLEIFIEWLHTKTAKFLVLLIFFIHIGVSGFLASKVNTDFDMENLYLEGSPLTLISRRMQVIFFKLLALPSVL</sequence>
<dbReference type="Proteomes" id="UP000053660">
    <property type="component" value="Unassembled WGS sequence"/>
</dbReference>
<evidence type="ECO:0000259" key="8">
    <source>
        <dbReference type="PROSITE" id="PS50156"/>
    </source>
</evidence>
<comment type="similarity">
    <text evidence="2">Belongs to the patched family.</text>
</comment>
<gene>
    <name evidence="9" type="ORF">OESDEN_21792</name>
</gene>
<dbReference type="GO" id="GO:0006897">
    <property type="term" value="P:endocytosis"/>
    <property type="evidence" value="ECO:0007669"/>
    <property type="project" value="TreeGrafter"/>
</dbReference>
<dbReference type="OrthoDB" id="6510177at2759"/>
<dbReference type="InterPro" id="IPR000731">
    <property type="entry name" value="SSD"/>
</dbReference>
<evidence type="ECO:0000256" key="6">
    <source>
        <dbReference type="ARBA" id="ARBA00023180"/>
    </source>
</evidence>
<evidence type="ECO:0000256" key="1">
    <source>
        <dbReference type="ARBA" id="ARBA00004141"/>
    </source>
</evidence>
<evidence type="ECO:0000313" key="9">
    <source>
        <dbReference type="EMBL" id="KHJ78585.1"/>
    </source>
</evidence>
<feature type="domain" description="SSD" evidence="8">
    <location>
        <begin position="1"/>
        <end position="114"/>
    </location>
</feature>
<evidence type="ECO:0000256" key="4">
    <source>
        <dbReference type="ARBA" id="ARBA00022989"/>
    </source>
</evidence>
<feature type="transmembrane region" description="Helical" evidence="7">
    <location>
        <begin position="86"/>
        <end position="116"/>
    </location>
</feature>
<organism evidence="9 10">
    <name type="scientific">Oesophagostomum dentatum</name>
    <name type="common">Nodular worm</name>
    <dbReference type="NCBI Taxonomy" id="61180"/>
    <lineage>
        <taxon>Eukaryota</taxon>
        <taxon>Metazoa</taxon>
        <taxon>Ecdysozoa</taxon>
        <taxon>Nematoda</taxon>
        <taxon>Chromadorea</taxon>
        <taxon>Rhabditida</taxon>
        <taxon>Rhabditina</taxon>
        <taxon>Rhabditomorpha</taxon>
        <taxon>Strongyloidea</taxon>
        <taxon>Strongylidae</taxon>
        <taxon>Oesophagostomum</taxon>
    </lineage>
</organism>
<dbReference type="PROSITE" id="PS50156">
    <property type="entry name" value="SSD"/>
    <property type="match status" value="1"/>
</dbReference>
<evidence type="ECO:0000313" key="10">
    <source>
        <dbReference type="Proteomes" id="UP000053660"/>
    </source>
</evidence>
<keyword evidence="5 7" id="KW-0472">Membrane</keyword>
<dbReference type="GO" id="GO:0030659">
    <property type="term" value="C:cytoplasmic vesicle membrane"/>
    <property type="evidence" value="ECO:0007669"/>
    <property type="project" value="TreeGrafter"/>
</dbReference>
<dbReference type="SUPFAM" id="SSF82866">
    <property type="entry name" value="Multidrug efflux transporter AcrB transmembrane domain"/>
    <property type="match status" value="1"/>
</dbReference>
<evidence type="ECO:0000256" key="2">
    <source>
        <dbReference type="ARBA" id="ARBA00005585"/>
    </source>
</evidence>
<feature type="transmembrane region" description="Helical" evidence="7">
    <location>
        <begin position="187"/>
        <end position="205"/>
    </location>
</feature>
<comment type="subcellular location">
    <subcellularLocation>
        <location evidence="1">Membrane</location>
        <topology evidence="1">Multi-pass membrane protein</topology>
    </subcellularLocation>
</comment>
<dbReference type="PANTHER" id="PTHR10796">
    <property type="entry name" value="PATCHED-RELATED"/>
    <property type="match status" value="1"/>
</dbReference>
<dbReference type="PANTHER" id="PTHR10796:SF103">
    <property type="entry name" value="SSD DOMAIN-CONTAINING PROTEIN"/>
    <property type="match status" value="1"/>
</dbReference>
<name>A0A0B1S5V4_OESDE</name>
<dbReference type="EMBL" id="KN609629">
    <property type="protein sequence ID" value="KHJ78585.1"/>
    <property type="molecule type" value="Genomic_DNA"/>
</dbReference>
<keyword evidence="4 7" id="KW-1133">Transmembrane helix</keyword>
<proteinExistence type="inferred from homology"/>
<reference evidence="9 10" key="1">
    <citation type="submission" date="2014-03" db="EMBL/GenBank/DDBJ databases">
        <title>Draft genome of the hookworm Oesophagostomum dentatum.</title>
        <authorList>
            <person name="Mitreva M."/>
        </authorList>
    </citation>
    <scope>NUCLEOTIDE SEQUENCE [LARGE SCALE GENOMIC DNA]</scope>
    <source>
        <strain evidence="9 10">OD-Hann</strain>
    </source>
</reference>
<dbReference type="AlphaFoldDB" id="A0A0B1S5V4"/>
<dbReference type="Gene3D" id="1.20.1640.10">
    <property type="entry name" value="Multidrug efflux transporter AcrB transmembrane domain"/>
    <property type="match status" value="1"/>
</dbReference>
<dbReference type="InterPro" id="IPR051697">
    <property type="entry name" value="Patched_domain-protein"/>
</dbReference>
<dbReference type="Pfam" id="PF02460">
    <property type="entry name" value="Patched"/>
    <property type="match status" value="1"/>
</dbReference>